<evidence type="ECO:0000313" key="6">
    <source>
        <dbReference type="EMBL" id="KAF2307238.1"/>
    </source>
</evidence>
<accession>A0A6A6M412</accession>
<keyword evidence="1" id="KW-0677">Repeat</keyword>
<evidence type="ECO:0008006" key="8">
    <source>
        <dbReference type="Google" id="ProtNLM"/>
    </source>
</evidence>
<evidence type="ECO:0000256" key="1">
    <source>
        <dbReference type="ARBA" id="ARBA00022737"/>
    </source>
</evidence>
<proteinExistence type="predicted"/>
<keyword evidence="2" id="KW-0547">Nucleotide-binding</keyword>
<dbReference type="Gene3D" id="1.20.5.4130">
    <property type="match status" value="1"/>
</dbReference>
<gene>
    <name evidence="6" type="ORF">GH714_025678</name>
</gene>
<dbReference type="Gene3D" id="3.80.10.10">
    <property type="entry name" value="Ribonuclease Inhibitor"/>
    <property type="match status" value="1"/>
</dbReference>
<dbReference type="InterPro" id="IPR027417">
    <property type="entry name" value="P-loop_NTPase"/>
</dbReference>
<dbReference type="GO" id="GO:0043531">
    <property type="term" value="F:ADP binding"/>
    <property type="evidence" value="ECO:0007669"/>
    <property type="project" value="InterPro"/>
</dbReference>
<sequence length="330" mass="37715">MDVVGEVVLSTFLEVVNDAEEKRFEKPVNGAWLKQLKHVVYDAEDVLDEIAFKAMEAFITGLQVSKILITTRNVGVSSIMRTVPDHYVEQLPEEDCWSLLRQHAFENESSINPQLEFIGKKIVRKCKGWKMFEAEQHYPIPENARHLSYVPDYYEPFTKFGALGKTETSLRTFLPLGRGRRFSYLPEMALLELLQKLNRIRVFSLNGYQIVSLPESIGNLRHLRYLDLSYTSIRNLPESTGTLYNLQTLLLIGCQSLIELPSNMGKLLNLQYLDASQSGLMKMPHGIGRLIKLQRLSNFIIGKNNETGIRELRELSSPGKPYNFRAAKCS</sequence>
<dbReference type="EMBL" id="JAAGAX010000008">
    <property type="protein sequence ID" value="KAF2307238.1"/>
    <property type="molecule type" value="Genomic_DNA"/>
</dbReference>
<evidence type="ECO:0000259" key="5">
    <source>
        <dbReference type="Pfam" id="PF23598"/>
    </source>
</evidence>
<keyword evidence="3" id="KW-0611">Plant defense</keyword>
<name>A0A6A6M412_HEVBR</name>
<dbReference type="InterPro" id="IPR041118">
    <property type="entry name" value="Rx_N"/>
</dbReference>
<dbReference type="InterPro" id="IPR055414">
    <property type="entry name" value="LRR_R13L4/SHOC2-like"/>
</dbReference>
<evidence type="ECO:0000313" key="7">
    <source>
        <dbReference type="Proteomes" id="UP000467840"/>
    </source>
</evidence>
<dbReference type="InterPro" id="IPR032675">
    <property type="entry name" value="LRR_dom_sf"/>
</dbReference>
<reference evidence="6 7" key="1">
    <citation type="journal article" date="2020" name="Mol. Plant">
        <title>The Chromosome-Based Rubber Tree Genome Provides New Insights into Spurge Genome Evolution and Rubber Biosynthesis.</title>
        <authorList>
            <person name="Liu J."/>
            <person name="Shi C."/>
            <person name="Shi C.C."/>
            <person name="Li W."/>
            <person name="Zhang Q.J."/>
            <person name="Zhang Y."/>
            <person name="Li K."/>
            <person name="Lu H.F."/>
            <person name="Shi C."/>
            <person name="Zhu S.T."/>
            <person name="Xiao Z.Y."/>
            <person name="Nan H."/>
            <person name="Yue Y."/>
            <person name="Zhu X.G."/>
            <person name="Wu Y."/>
            <person name="Hong X.N."/>
            <person name="Fan G.Y."/>
            <person name="Tong Y."/>
            <person name="Zhang D."/>
            <person name="Mao C.L."/>
            <person name="Liu Y.L."/>
            <person name="Hao S.J."/>
            <person name="Liu W.Q."/>
            <person name="Lv M.Q."/>
            <person name="Zhang H.B."/>
            <person name="Liu Y."/>
            <person name="Hu-Tang G.R."/>
            <person name="Wang J.P."/>
            <person name="Wang J.H."/>
            <person name="Sun Y.H."/>
            <person name="Ni S.B."/>
            <person name="Chen W.B."/>
            <person name="Zhang X.C."/>
            <person name="Jiao Y.N."/>
            <person name="Eichler E.E."/>
            <person name="Li G.H."/>
            <person name="Liu X."/>
            <person name="Gao L.Z."/>
        </authorList>
    </citation>
    <scope>NUCLEOTIDE SEQUENCE [LARGE SCALE GENOMIC DNA]</scope>
    <source>
        <strain evidence="7">cv. GT1</strain>
        <tissue evidence="6">Leaf</tissue>
    </source>
</reference>
<protein>
    <recommendedName>
        <fullName evidence="8">NB-ARC domain-containing protein</fullName>
    </recommendedName>
</protein>
<evidence type="ECO:0000256" key="2">
    <source>
        <dbReference type="ARBA" id="ARBA00022741"/>
    </source>
</evidence>
<dbReference type="Pfam" id="PF18052">
    <property type="entry name" value="Rx_N"/>
    <property type="match status" value="1"/>
</dbReference>
<dbReference type="GO" id="GO:0006952">
    <property type="term" value="P:defense response"/>
    <property type="evidence" value="ECO:0007669"/>
    <property type="project" value="UniProtKB-KW"/>
</dbReference>
<dbReference type="Proteomes" id="UP000467840">
    <property type="component" value="Chromosome 9"/>
</dbReference>
<evidence type="ECO:0000259" key="4">
    <source>
        <dbReference type="Pfam" id="PF18052"/>
    </source>
</evidence>
<feature type="domain" description="Disease resistance N-terminal" evidence="4">
    <location>
        <begin position="10"/>
        <end position="55"/>
    </location>
</feature>
<dbReference type="Pfam" id="PF23598">
    <property type="entry name" value="LRR_14"/>
    <property type="match status" value="1"/>
</dbReference>
<dbReference type="AlphaFoldDB" id="A0A6A6M412"/>
<organism evidence="6 7">
    <name type="scientific">Hevea brasiliensis</name>
    <name type="common">Para rubber tree</name>
    <name type="synonym">Siphonia brasiliensis</name>
    <dbReference type="NCBI Taxonomy" id="3981"/>
    <lineage>
        <taxon>Eukaryota</taxon>
        <taxon>Viridiplantae</taxon>
        <taxon>Streptophyta</taxon>
        <taxon>Embryophyta</taxon>
        <taxon>Tracheophyta</taxon>
        <taxon>Spermatophyta</taxon>
        <taxon>Magnoliopsida</taxon>
        <taxon>eudicotyledons</taxon>
        <taxon>Gunneridae</taxon>
        <taxon>Pentapetalae</taxon>
        <taxon>rosids</taxon>
        <taxon>fabids</taxon>
        <taxon>Malpighiales</taxon>
        <taxon>Euphorbiaceae</taxon>
        <taxon>Crotonoideae</taxon>
        <taxon>Micrandreae</taxon>
        <taxon>Hevea</taxon>
    </lineage>
</organism>
<dbReference type="PANTHER" id="PTHR47186:SF3">
    <property type="entry name" value="OS09G0267800 PROTEIN"/>
    <property type="match status" value="1"/>
</dbReference>
<comment type="caution">
    <text evidence="6">The sequence shown here is derived from an EMBL/GenBank/DDBJ whole genome shotgun (WGS) entry which is preliminary data.</text>
</comment>
<dbReference type="SUPFAM" id="SSF52540">
    <property type="entry name" value="P-loop containing nucleoside triphosphate hydrolases"/>
    <property type="match status" value="1"/>
</dbReference>
<dbReference type="GO" id="GO:0051707">
    <property type="term" value="P:response to other organism"/>
    <property type="evidence" value="ECO:0007669"/>
    <property type="project" value="UniProtKB-ARBA"/>
</dbReference>
<dbReference type="PANTHER" id="PTHR47186">
    <property type="entry name" value="LEUCINE-RICH REPEAT-CONTAINING PROTEIN 57"/>
    <property type="match status" value="1"/>
</dbReference>
<dbReference type="SUPFAM" id="SSF52058">
    <property type="entry name" value="L domain-like"/>
    <property type="match status" value="1"/>
</dbReference>
<evidence type="ECO:0000256" key="3">
    <source>
        <dbReference type="ARBA" id="ARBA00022821"/>
    </source>
</evidence>
<feature type="domain" description="Disease resistance R13L4/SHOC-2-like LRR" evidence="5">
    <location>
        <begin position="190"/>
        <end position="316"/>
    </location>
</feature>
<keyword evidence="7" id="KW-1185">Reference proteome</keyword>